<keyword evidence="7" id="KW-0067">ATP-binding</keyword>
<comment type="cofactor">
    <cofactor evidence="1">
        <name>Mg(2+)</name>
        <dbReference type="ChEBI" id="CHEBI:18420"/>
    </cofactor>
</comment>
<dbReference type="InterPro" id="IPR043519">
    <property type="entry name" value="NT_sf"/>
</dbReference>
<dbReference type="OrthoDB" id="9287at2157"/>
<evidence type="ECO:0000259" key="13">
    <source>
        <dbReference type="Pfam" id="PF01909"/>
    </source>
</evidence>
<dbReference type="GO" id="GO:0070733">
    <property type="term" value="F:AMPylase activity"/>
    <property type="evidence" value="ECO:0007669"/>
    <property type="project" value="UniProtKB-EC"/>
</dbReference>
<keyword evidence="3" id="KW-0808">Transferase</keyword>
<evidence type="ECO:0000313" key="14">
    <source>
        <dbReference type="EMBL" id="ADE35660.1"/>
    </source>
</evidence>
<dbReference type="HOGENOM" id="CLU_130257_10_0_2"/>
<keyword evidence="6" id="KW-0547">Nucleotide-binding</keyword>
<evidence type="ECO:0000256" key="9">
    <source>
        <dbReference type="ARBA" id="ARBA00034531"/>
    </source>
</evidence>
<protein>
    <recommendedName>
        <fullName evidence="9">protein adenylyltransferase</fullName>
        <ecNumber evidence="9">2.7.7.108</ecNumber>
    </recommendedName>
</protein>
<feature type="domain" description="Polymerase nucleotidyl transferase" evidence="13">
    <location>
        <begin position="17"/>
        <end position="98"/>
    </location>
</feature>
<dbReference type="PANTHER" id="PTHR33571">
    <property type="entry name" value="SSL8005 PROTEIN"/>
    <property type="match status" value="1"/>
</dbReference>
<dbReference type="GO" id="GO:0046872">
    <property type="term" value="F:metal ion binding"/>
    <property type="evidence" value="ECO:0007669"/>
    <property type="project" value="UniProtKB-KW"/>
</dbReference>
<accession>D5E909</accession>
<keyword evidence="4" id="KW-0548">Nucleotidyltransferase</keyword>
<dbReference type="EMBL" id="CP001994">
    <property type="protein sequence ID" value="ADE35660.1"/>
    <property type="molecule type" value="Genomic_DNA"/>
</dbReference>
<comment type="catalytic activity">
    <reaction evidence="11">
        <text>O-(5'-adenylyl)-L-tyrosyl-[protein] + ATP = O-[5'-(adenylyl-(5'-&gt;3')-adenylyl)]-L-tyrosyl-[protein] + diphosphate</text>
        <dbReference type="Rhea" id="RHEA:66528"/>
        <dbReference type="Rhea" id="RHEA-COMP:13846"/>
        <dbReference type="Rhea" id="RHEA-COMP:17046"/>
        <dbReference type="ChEBI" id="CHEBI:30616"/>
        <dbReference type="ChEBI" id="CHEBI:33019"/>
        <dbReference type="ChEBI" id="CHEBI:83624"/>
        <dbReference type="ChEBI" id="CHEBI:167160"/>
    </reaction>
</comment>
<keyword evidence="5" id="KW-0479">Metal-binding</keyword>
<evidence type="ECO:0000256" key="8">
    <source>
        <dbReference type="ARBA" id="ARBA00022842"/>
    </source>
</evidence>
<evidence type="ECO:0000313" key="15">
    <source>
        <dbReference type="Proteomes" id="UP000001059"/>
    </source>
</evidence>
<dbReference type="AlphaFoldDB" id="D5E909"/>
<keyword evidence="15" id="KW-1185">Reference proteome</keyword>
<dbReference type="InterPro" id="IPR002934">
    <property type="entry name" value="Polymerase_NTP_transf_dom"/>
</dbReference>
<name>D5E909_METMS</name>
<evidence type="ECO:0000256" key="11">
    <source>
        <dbReference type="ARBA" id="ARBA00047518"/>
    </source>
</evidence>
<proteinExistence type="inferred from homology"/>
<organism evidence="14 15">
    <name type="scientific">Methanohalophilus mahii (strain ATCC 35705 / DSM 5219 / SLP)</name>
    <dbReference type="NCBI Taxonomy" id="547558"/>
    <lineage>
        <taxon>Archaea</taxon>
        <taxon>Methanobacteriati</taxon>
        <taxon>Methanobacteriota</taxon>
        <taxon>Stenosarchaea group</taxon>
        <taxon>Methanomicrobia</taxon>
        <taxon>Methanosarcinales</taxon>
        <taxon>Methanosarcinaceae</taxon>
        <taxon>Methanohalophilus</taxon>
    </lineage>
</organism>
<keyword evidence="2" id="KW-1277">Toxin-antitoxin system</keyword>
<dbReference type="GeneID" id="8982255"/>
<evidence type="ECO:0000256" key="10">
    <source>
        <dbReference type="ARBA" id="ARBA00038276"/>
    </source>
</evidence>
<evidence type="ECO:0000256" key="4">
    <source>
        <dbReference type="ARBA" id="ARBA00022695"/>
    </source>
</evidence>
<sequence>MASHNNAIDIYKHQLHKMLPELKEKYKVASLAVFGSFVRGEQTNSSDLDVLVEFSETPGLLEFVELENYLSDTLGIKVDLVHKKALKPNIGKNILNEATPL</sequence>
<dbReference type="CDD" id="cd05403">
    <property type="entry name" value="NT_KNTase_like"/>
    <property type="match status" value="1"/>
</dbReference>
<reference evidence="14 15" key="1">
    <citation type="submission" date="2010-03" db="EMBL/GenBank/DDBJ databases">
        <title>The complete genome of Methanohalophilus mahii DSM 5219.</title>
        <authorList>
            <consortium name="US DOE Joint Genome Institute (JGI-PGF)"/>
            <person name="Lucas S."/>
            <person name="Copeland A."/>
            <person name="Lapidus A."/>
            <person name="Glavina del Rio T."/>
            <person name="Dalin E."/>
            <person name="Tice H."/>
            <person name="Bruce D."/>
            <person name="Goodwin L."/>
            <person name="Pitluck S."/>
            <person name="Kyrpides N."/>
            <person name="Mavromatis K."/>
            <person name="Ivanova N."/>
            <person name="Lykidis A."/>
            <person name="Saunders E."/>
            <person name="Brettin T."/>
            <person name="Detter J.C."/>
            <person name="Han C."/>
            <person name="Land M."/>
            <person name="Hauser L."/>
            <person name="Markowitz V."/>
            <person name="Cheng J.-F."/>
            <person name="Hugenholtz P."/>
            <person name="Woyke T."/>
            <person name="Wu D."/>
            <person name="Spring S."/>
            <person name="Schneider S."/>
            <person name="Schroeder M."/>
            <person name="Klenk H.-P."/>
            <person name="Eisen J.A."/>
        </authorList>
    </citation>
    <scope>NUCLEOTIDE SEQUENCE [LARGE SCALE GENOMIC DNA]</scope>
    <source>
        <strain evidence="15">ATCC 35705 / DSM 5219 / SLP</strain>
    </source>
</reference>
<evidence type="ECO:0000256" key="6">
    <source>
        <dbReference type="ARBA" id="ARBA00022741"/>
    </source>
</evidence>
<dbReference type="InterPro" id="IPR052038">
    <property type="entry name" value="Type-VII_TA_antitoxin"/>
</dbReference>
<evidence type="ECO:0000256" key="1">
    <source>
        <dbReference type="ARBA" id="ARBA00001946"/>
    </source>
</evidence>
<evidence type="ECO:0000256" key="7">
    <source>
        <dbReference type="ARBA" id="ARBA00022840"/>
    </source>
</evidence>
<evidence type="ECO:0000256" key="2">
    <source>
        <dbReference type="ARBA" id="ARBA00022649"/>
    </source>
</evidence>
<comment type="catalytic activity">
    <reaction evidence="12">
        <text>L-tyrosyl-[protein] + ATP = O-(5'-adenylyl)-L-tyrosyl-[protein] + diphosphate</text>
        <dbReference type="Rhea" id="RHEA:54288"/>
        <dbReference type="Rhea" id="RHEA-COMP:10136"/>
        <dbReference type="Rhea" id="RHEA-COMP:13846"/>
        <dbReference type="ChEBI" id="CHEBI:30616"/>
        <dbReference type="ChEBI" id="CHEBI:33019"/>
        <dbReference type="ChEBI" id="CHEBI:46858"/>
        <dbReference type="ChEBI" id="CHEBI:83624"/>
        <dbReference type="EC" id="2.7.7.108"/>
    </reaction>
</comment>
<dbReference type="EC" id="2.7.7.108" evidence="9"/>
<evidence type="ECO:0000256" key="12">
    <source>
        <dbReference type="ARBA" id="ARBA00048696"/>
    </source>
</evidence>
<dbReference type="PANTHER" id="PTHR33571:SF19">
    <property type="entry name" value="PROTEIN ADENYLYLTRANSFERASE MJ0128-RELATED"/>
    <property type="match status" value="1"/>
</dbReference>
<dbReference type="Proteomes" id="UP000001059">
    <property type="component" value="Chromosome"/>
</dbReference>
<keyword evidence="8" id="KW-0460">Magnesium</keyword>
<evidence type="ECO:0000256" key="3">
    <source>
        <dbReference type="ARBA" id="ARBA00022679"/>
    </source>
</evidence>
<gene>
    <name evidence="14" type="ordered locus">Mmah_0124</name>
</gene>
<dbReference type="GO" id="GO:0005524">
    <property type="term" value="F:ATP binding"/>
    <property type="evidence" value="ECO:0007669"/>
    <property type="project" value="UniProtKB-KW"/>
</dbReference>
<dbReference type="Gene3D" id="3.30.460.10">
    <property type="entry name" value="Beta Polymerase, domain 2"/>
    <property type="match status" value="1"/>
</dbReference>
<dbReference type="STRING" id="547558.Mmah_0124"/>
<evidence type="ECO:0000256" key="5">
    <source>
        <dbReference type="ARBA" id="ARBA00022723"/>
    </source>
</evidence>
<dbReference type="RefSeq" id="WP_013036603.1">
    <property type="nucleotide sequence ID" value="NC_014002.1"/>
</dbReference>
<dbReference type="KEGG" id="mmh:Mmah_0124"/>
<comment type="similarity">
    <text evidence="10">Belongs to the MntA antitoxin family.</text>
</comment>
<dbReference type="Pfam" id="PF01909">
    <property type="entry name" value="NTP_transf_2"/>
    <property type="match status" value="1"/>
</dbReference>
<dbReference type="SUPFAM" id="SSF81301">
    <property type="entry name" value="Nucleotidyltransferase"/>
    <property type="match status" value="1"/>
</dbReference>